<dbReference type="RefSeq" id="YP_009388553.1">
    <property type="nucleotide sequence ID" value="NC_035117.1"/>
</dbReference>
<proteinExistence type="inferred from homology"/>
<keyword evidence="14" id="KW-1185">Reference proteome</keyword>
<evidence type="ECO:0000256" key="11">
    <source>
        <dbReference type="SAM" id="Phobius"/>
    </source>
</evidence>
<evidence type="ECO:0000256" key="5">
    <source>
        <dbReference type="ARBA" id="ARBA00022870"/>
    </source>
</evidence>
<reference evidence="13" key="1">
    <citation type="submission" date="2017-04" db="EMBL/GenBank/DDBJ databases">
        <title>Genome sequence of delphinid gammaherpesvirus 1 from an Atlantic bottlenose dolphin (Tursiops truncatus).</title>
        <authorList>
            <person name="Davison A.J."/>
            <person name="Subramaniam K."/>
            <person name="Kerr K."/>
            <person name="Jacob J.J."/>
            <person name="Landrau-Giovannetti N."/>
            <person name="Waltzek T.B."/>
        </authorList>
    </citation>
    <scope>NUCLEOTIDE SEQUENCE [LARGE SCALE GENOMIC DNA]</scope>
    <source>
        <strain evidence="13">Sarasota</strain>
    </source>
</reference>
<evidence type="ECO:0000256" key="8">
    <source>
        <dbReference type="ARBA" id="ARBA00023136"/>
    </source>
</evidence>
<keyword evidence="3" id="KW-1040">Host Golgi apparatus</keyword>
<evidence type="ECO:0000256" key="10">
    <source>
        <dbReference type="ARBA" id="ARBA00034089"/>
    </source>
</evidence>
<evidence type="ECO:0000259" key="12">
    <source>
        <dbReference type="Pfam" id="PF03554"/>
    </source>
</evidence>
<dbReference type="Pfam" id="PF03554">
    <property type="entry name" value="Herpes_UL73"/>
    <property type="match status" value="1"/>
</dbReference>
<keyword evidence="5" id="KW-1043">Host membrane</keyword>
<dbReference type="GeneID" id="33194264"/>
<evidence type="ECO:0000256" key="3">
    <source>
        <dbReference type="ARBA" id="ARBA00022812"/>
    </source>
</evidence>
<feature type="domain" description="Herpesvirus envelope glycoprotein N" evidence="12">
    <location>
        <begin position="50"/>
        <end position="104"/>
    </location>
</feature>
<dbReference type="InterPro" id="IPR034707">
    <property type="entry name" value="HSV_GN"/>
</dbReference>
<evidence type="ECO:0000256" key="7">
    <source>
        <dbReference type="ARBA" id="ARBA00022989"/>
    </source>
</evidence>
<evidence type="ECO:0000256" key="6">
    <source>
        <dbReference type="ARBA" id="ARBA00022879"/>
    </source>
</evidence>
<comment type="function">
    <text evidence="10">Envelope glycoprotein necessary for proper maturation of gM and modulation of its membrane fusion activity. Also plays a critical role in virion morphogenesis.</text>
</comment>
<gene>
    <name evidence="13" type="primary">ORF53</name>
</gene>
<dbReference type="Proteomes" id="UP000214863">
    <property type="component" value="Segment"/>
</dbReference>
<evidence type="ECO:0000256" key="1">
    <source>
        <dbReference type="ARBA" id="ARBA00022692"/>
    </source>
</evidence>
<dbReference type="GO" id="GO:0019031">
    <property type="term" value="C:viral envelope"/>
    <property type="evidence" value="ECO:0007669"/>
    <property type="project" value="UniProtKB-KW"/>
</dbReference>
<keyword evidence="1 11" id="KW-0812">Transmembrane</keyword>
<accession>A0A1Z1NEJ2</accession>
<evidence type="ECO:0000313" key="14">
    <source>
        <dbReference type="Proteomes" id="UP000214863"/>
    </source>
</evidence>
<keyword evidence="8 11" id="KW-0472">Membrane</keyword>
<keyword evidence="4" id="KW-0946">Virion</keyword>
<dbReference type="EMBL" id="KY965444">
    <property type="protein sequence ID" value="ARW78115.1"/>
    <property type="molecule type" value="Genomic_DNA"/>
</dbReference>
<evidence type="ECO:0000313" key="13">
    <source>
        <dbReference type="EMBL" id="ARW78115.1"/>
    </source>
</evidence>
<name>A0A1Z1NEJ2_9GAMA</name>
<keyword evidence="6 13" id="KW-0261">Viral envelope protein</keyword>
<dbReference type="KEGG" id="vg:33194264"/>
<dbReference type="InterPro" id="IPR005211">
    <property type="entry name" value="Herpes_glycoprotein_N_domain"/>
</dbReference>
<evidence type="ECO:0000256" key="9">
    <source>
        <dbReference type="ARBA" id="ARBA00023157"/>
    </source>
</evidence>
<protein>
    <submittedName>
        <fullName evidence="13">Envelope glycoprotein N</fullName>
    </submittedName>
</protein>
<keyword evidence="2" id="KW-0732">Signal</keyword>
<sequence>MRNRNLRACITLGLYGLIFGIMSNVGLCQVTTDGLDQYRTPKGPSGHLIAEHNFYDFKCNADTYTPALGSFSSIWALFNTLVVIVATVIFLLFVCFNKFVSAMIQN</sequence>
<keyword evidence="9" id="KW-1015">Disulfide bond</keyword>
<feature type="transmembrane region" description="Helical" evidence="11">
    <location>
        <begin position="74"/>
        <end position="96"/>
    </location>
</feature>
<keyword evidence="7 11" id="KW-1133">Transmembrane helix</keyword>
<evidence type="ECO:0000256" key="4">
    <source>
        <dbReference type="ARBA" id="ARBA00022844"/>
    </source>
</evidence>
<evidence type="ECO:0000256" key="2">
    <source>
        <dbReference type="ARBA" id="ARBA00022729"/>
    </source>
</evidence>
<dbReference type="HAMAP" id="MF_04037">
    <property type="entry name" value="HSV_GN"/>
    <property type="match status" value="1"/>
</dbReference>
<organism evidence="13">
    <name type="scientific">Common bottlenose dolphin gammaherpesvirus 1 strain Sarasota</name>
    <dbReference type="NCBI Taxonomy" id="2022783"/>
    <lineage>
        <taxon>Viruses</taxon>
        <taxon>Duplodnaviria</taxon>
        <taxon>Heunggongvirae</taxon>
        <taxon>Peploviricota</taxon>
        <taxon>Herviviricetes</taxon>
        <taxon>Herpesvirales</taxon>
        <taxon>Orthoherpesviridae</taxon>
        <taxon>Gammaherpesvirinae</taxon>
        <taxon>Bossavirus</taxon>
        <taxon>Bossavirus delphinidgamma1</taxon>
        <taxon>Delphinid gammaherpesvirus 1</taxon>
    </lineage>
</organism>